<comment type="caution">
    <text evidence="1">The sequence shown here is derived from an EMBL/GenBank/DDBJ whole genome shotgun (WGS) entry which is preliminary data.</text>
</comment>
<dbReference type="Proteomes" id="UP001605036">
    <property type="component" value="Unassembled WGS sequence"/>
</dbReference>
<dbReference type="AlphaFoldDB" id="A0ABD1ZH59"/>
<protein>
    <submittedName>
        <fullName evidence="1">Uncharacterized protein</fullName>
    </submittedName>
</protein>
<keyword evidence="2" id="KW-1185">Reference proteome</keyword>
<reference evidence="1 2" key="1">
    <citation type="submission" date="2024-09" db="EMBL/GenBank/DDBJ databases">
        <title>Chromosome-scale assembly of Riccia fluitans.</title>
        <authorList>
            <person name="Paukszto L."/>
            <person name="Sawicki J."/>
            <person name="Karawczyk K."/>
            <person name="Piernik-Szablinska J."/>
            <person name="Szczecinska M."/>
            <person name="Mazdziarz M."/>
        </authorList>
    </citation>
    <scope>NUCLEOTIDE SEQUENCE [LARGE SCALE GENOMIC DNA]</scope>
    <source>
        <strain evidence="1">Rf_01</strain>
        <tissue evidence="1">Aerial parts of the thallus</tissue>
    </source>
</reference>
<name>A0ABD1ZH59_9MARC</name>
<evidence type="ECO:0000313" key="2">
    <source>
        <dbReference type="Proteomes" id="UP001605036"/>
    </source>
</evidence>
<sequence length="74" mass="8394">MDKRPEELKAKSDGWAAIAESVDCLEPLQVGTYDTDQGAESIFRLQGERNLRGENRYKQKLNDLIQNANENLAK</sequence>
<proteinExistence type="predicted"/>
<evidence type="ECO:0000313" key="1">
    <source>
        <dbReference type="EMBL" id="KAL2650777.1"/>
    </source>
</evidence>
<accession>A0ABD1ZH59</accession>
<dbReference type="EMBL" id="JBHFFA010000001">
    <property type="protein sequence ID" value="KAL2650777.1"/>
    <property type="molecule type" value="Genomic_DNA"/>
</dbReference>
<gene>
    <name evidence="1" type="ORF">R1flu_018905</name>
</gene>
<organism evidence="1 2">
    <name type="scientific">Riccia fluitans</name>
    <dbReference type="NCBI Taxonomy" id="41844"/>
    <lineage>
        <taxon>Eukaryota</taxon>
        <taxon>Viridiplantae</taxon>
        <taxon>Streptophyta</taxon>
        <taxon>Embryophyta</taxon>
        <taxon>Marchantiophyta</taxon>
        <taxon>Marchantiopsida</taxon>
        <taxon>Marchantiidae</taxon>
        <taxon>Marchantiales</taxon>
        <taxon>Ricciaceae</taxon>
        <taxon>Riccia</taxon>
    </lineage>
</organism>